<feature type="coiled-coil region" evidence="1">
    <location>
        <begin position="114"/>
        <end position="141"/>
    </location>
</feature>
<organism evidence="3 4">
    <name type="scientific">Brassica carinata</name>
    <name type="common">Ethiopian mustard</name>
    <name type="synonym">Abyssinian cabbage</name>
    <dbReference type="NCBI Taxonomy" id="52824"/>
    <lineage>
        <taxon>Eukaryota</taxon>
        <taxon>Viridiplantae</taxon>
        <taxon>Streptophyta</taxon>
        <taxon>Embryophyta</taxon>
        <taxon>Tracheophyta</taxon>
        <taxon>Spermatophyta</taxon>
        <taxon>Magnoliopsida</taxon>
        <taxon>eudicotyledons</taxon>
        <taxon>Gunneridae</taxon>
        <taxon>Pentapetalae</taxon>
        <taxon>rosids</taxon>
        <taxon>malvids</taxon>
        <taxon>Brassicales</taxon>
        <taxon>Brassicaceae</taxon>
        <taxon>Brassiceae</taxon>
        <taxon>Brassica</taxon>
    </lineage>
</organism>
<keyword evidence="1" id="KW-0175">Coiled coil</keyword>
<dbReference type="OrthoDB" id="1722246at2759"/>
<comment type="caution">
    <text evidence="3">The sequence shown here is derived from an EMBL/GenBank/DDBJ whole genome shotgun (WGS) entry which is preliminary data.</text>
</comment>
<dbReference type="GO" id="GO:0004176">
    <property type="term" value="F:ATP-dependent peptidase activity"/>
    <property type="evidence" value="ECO:0007669"/>
    <property type="project" value="InterPro"/>
</dbReference>
<dbReference type="InterPro" id="IPR003111">
    <property type="entry name" value="Lon_prtase_N"/>
</dbReference>
<dbReference type="GO" id="GO:0007005">
    <property type="term" value="P:mitochondrion organization"/>
    <property type="evidence" value="ECO:0007669"/>
    <property type="project" value="TreeGrafter"/>
</dbReference>
<dbReference type="EMBL" id="JAAMPC010000013">
    <property type="protein sequence ID" value="KAG2270826.1"/>
    <property type="molecule type" value="Genomic_DNA"/>
</dbReference>
<sequence length="177" mass="20260">MVEKRALFLQALLKRLHEVGTLAQISSIQGDQVILVGHRRLRITEKVSEEPLTVKVDHLKDKPFDMDDDVIKATSFEHIGEFTYPRLADFGAAICGANRHQAQEVLEELDVHKRLRLTLELMKKEREISKIQETIAKAIEEKISGEQRRYLLNEQLKAIKKELGVETDDKSALSGEY</sequence>
<name>A0A8X7UB20_BRACI</name>
<dbReference type="GO" id="GO:0005759">
    <property type="term" value="C:mitochondrial matrix"/>
    <property type="evidence" value="ECO:0007669"/>
    <property type="project" value="TreeGrafter"/>
</dbReference>
<dbReference type="GO" id="GO:0005524">
    <property type="term" value="F:ATP binding"/>
    <property type="evidence" value="ECO:0007669"/>
    <property type="project" value="InterPro"/>
</dbReference>
<dbReference type="Proteomes" id="UP000886595">
    <property type="component" value="Unassembled WGS sequence"/>
</dbReference>
<keyword evidence="4" id="KW-1185">Reference proteome</keyword>
<evidence type="ECO:0000313" key="3">
    <source>
        <dbReference type="EMBL" id="KAG2270826.1"/>
    </source>
</evidence>
<dbReference type="GO" id="GO:0051131">
    <property type="term" value="P:chaperone-mediated protein complex assembly"/>
    <property type="evidence" value="ECO:0007669"/>
    <property type="project" value="TreeGrafter"/>
</dbReference>
<dbReference type="InterPro" id="IPR027065">
    <property type="entry name" value="Lon_Prtase"/>
</dbReference>
<proteinExistence type="predicted"/>
<dbReference type="PROSITE" id="PS51787">
    <property type="entry name" value="LON_N"/>
    <property type="match status" value="1"/>
</dbReference>
<protein>
    <recommendedName>
        <fullName evidence="2">Lon N-terminal domain-containing protein</fullName>
    </recommendedName>
</protein>
<dbReference type="AlphaFoldDB" id="A0A8X7UB20"/>
<dbReference type="PANTHER" id="PTHR43718:SF2">
    <property type="entry name" value="LON PROTEASE HOMOLOG, MITOCHONDRIAL"/>
    <property type="match status" value="1"/>
</dbReference>
<evidence type="ECO:0000313" key="4">
    <source>
        <dbReference type="Proteomes" id="UP000886595"/>
    </source>
</evidence>
<dbReference type="Gene3D" id="1.20.58.1480">
    <property type="match status" value="1"/>
</dbReference>
<dbReference type="PANTHER" id="PTHR43718">
    <property type="entry name" value="LON PROTEASE"/>
    <property type="match status" value="1"/>
</dbReference>
<gene>
    <name evidence="3" type="ORF">Bca52824_065381</name>
</gene>
<evidence type="ECO:0000256" key="1">
    <source>
        <dbReference type="SAM" id="Coils"/>
    </source>
</evidence>
<dbReference type="SUPFAM" id="SSF88697">
    <property type="entry name" value="PUA domain-like"/>
    <property type="match status" value="1"/>
</dbReference>
<dbReference type="GO" id="GO:0006515">
    <property type="term" value="P:protein quality control for misfolded or incompletely synthesized proteins"/>
    <property type="evidence" value="ECO:0007669"/>
    <property type="project" value="TreeGrafter"/>
</dbReference>
<feature type="domain" description="Lon N-terminal" evidence="2">
    <location>
        <begin position="1"/>
        <end position="126"/>
    </location>
</feature>
<dbReference type="SMART" id="SM00464">
    <property type="entry name" value="LON"/>
    <property type="match status" value="1"/>
</dbReference>
<dbReference type="Pfam" id="PF02190">
    <property type="entry name" value="LON_substr_bdg"/>
    <property type="match status" value="2"/>
</dbReference>
<accession>A0A8X7UB20</accession>
<dbReference type="InterPro" id="IPR015947">
    <property type="entry name" value="PUA-like_sf"/>
</dbReference>
<evidence type="ECO:0000259" key="2">
    <source>
        <dbReference type="PROSITE" id="PS51787"/>
    </source>
</evidence>
<reference evidence="3 4" key="1">
    <citation type="submission" date="2020-02" db="EMBL/GenBank/DDBJ databases">
        <authorList>
            <person name="Ma Q."/>
            <person name="Huang Y."/>
            <person name="Song X."/>
            <person name="Pei D."/>
        </authorList>
    </citation>
    <scope>NUCLEOTIDE SEQUENCE [LARGE SCALE GENOMIC DNA]</scope>
    <source>
        <strain evidence="3">Sxm20200214</strain>
        <tissue evidence="3">Leaf</tissue>
    </source>
</reference>
<dbReference type="GO" id="GO:0003697">
    <property type="term" value="F:single-stranded DNA binding"/>
    <property type="evidence" value="ECO:0007669"/>
    <property type="project" value="TreeGrafter"/>
</dbReference>
<dbReference type="GO" id="GO:0004252">
    <property type="term" value="F:serine-type endopeptidase activity"/>
    <property type="evidence" value="ECO:0007669"/>
    <property type="project" value="InterPro"/>
</dbReference>